<dbReference type="Pfam" id="PF02080">
    <property type="entry name" value="TrkA_C"/>
    <property type="match status" value="1"/>
</dbReference>
<dbReference type="SUPFAM" id="SSF116726">
    <property type="entry name" value="TrkA C-terminal domain-like"/>
    <property type="match status" value="1"/>
</dbReference>
<keyword evidence="6" id="KW-0406">Ion transport</keyword>
<dbReference type="InterPro" id="IPR036291">
    <property type="entry name" value="NAD(P)-bd_dom_sf"/>
</dbReference>
<dbReference type="RefSeq" id="WP_212692417.1">
    <property type="nucleotide sequence ID" value="NZ_CP058561.1"/>
</dbReference>
<keyword evidence="3" id="KW-0633">Potassium transport</keyword>
<gene>
    <name evidence="9" type="ORF">HYG85_04180</name>
</gene>
<dbReference type="InterPro" id="IPR003148">
    <property type="entry name" value="RCK_N"/>
</dbReference>
<evidence type="ECO:0000256" key="5">
    <source>
        <dbReference type="ARBA" id="ARBA00023027"/>
    </source>
</evidence>
<dbReference type="PRINTS" id="PR00335">
    <property type="entry name" value="KUPTAKETRKA"/>
</dbReference>
<keyword evidence="5" id="KW-0520">NAD</keyword>
<evidence type="ECO:0000256" key="2">
    <source>
        <dbReference type="ARBA" id="ARBA00022448"/>
    </source>
</evidence>
<reference evidence="9 10" key="1">
    <citation type="submission" date="2020-07" db="EMBL/GenBank/DDBJ databases">
        <title>Vallitalea guaymasensis genome.</title>
        <authorList>
            <person name="Postec A."/>
        </authorList>
    </citation>
    <scope>NUCLEOTIDE SEQUENCE [LARGE SCALE GENOMIC DNA]</scope>
    <source>
        <strain evidence="9 10">Ra1766G1</strain>
    </source>
</reference>
<keyword evidence="10" id="KW-1185">Reference proteome</keyword>
<dbReference type="InterPro" id="IPR006036">
    <property type="entry name" value="K_uptake_TrkA"/>
</dbReference>
<dbReference type="EMBL" id="CP058561">
    <property type="protein sequence ID" value="QUH28153.1"/>
    <property type="molecule type" value="Genomic_DNA"/>
</dbReference>
<dbReference type="SUPFAM" id="SSF51735">
    <property type="entry name" value="NAD(P)-binding Rossmann-fold domains"/>
    <property type="match status" value="1"/>
</dbReference>
<dbReference type="Gene3D" id="3.40.50.720">
    <property type="entry name" value="NAD(P)-binding Rossmann-like Domain"/>
    <property type="match status" value="1"/>
</dbReference>
<evidence type="ECO:0000256" key="4">
    <source>
        <dbReference type="ARBA" id="ARBA00022958"/>
    </source>
</evidence>
<dbReference type="PANTHER" id="PTHR43833">
    <property type="entry name" value="POTASSIUM CHANNEL PROTEIN 2-RELATED-RELATED"/>
    <property type="match status" value="1"/>
</dbReference>
<evidence type="ECO:0000259" key="7">
    <source>
        <dbReference type="PROSITE" id="PS51201"/>
    </source>
</evidence>
<keyword evidence="2" id="KW-0813">Transport</keyword>
<accession>A0A8J8M8G9</accession>
<dbReference type="GO" id="GO:0015079">
    <property type="term" value="F:potassium ion transmembrane transporter activity"/>
    <property type="evidence" value="ECO:0007669"/>
    <property type="project" value="InterPro"/>
</dbReference>
<organism evidence="9 10">
    <name type="scientific">Vallitalea guaymasensis</name>
    <dbReference type="NCBI Taxonomy" id="1185412"/>
    <lineage>
        <taxon>Bacteria</taxon>
        <taxon>Bacillati</taxon>
        <taxon>Bacillota</taxon>
        <taxon>Clostridia</taxon>
        <taxon>Lachnospirales</taxon>
        <taxon>Vallitaleaceae</taxon>
        <taxon>Vallitalea</taxon>
    </lineage>
</organism>
<evidence type="ECO:0000259" key="8">
    <source>
        <dbReference type="PROSITE" id="PS51202"/>
    </source>
</evidence>
<keyword evidence="4" id="KW-0630">Potassium</keyword>
<dbReference type="PROSITE" id="PS51201">
    <property type="entry name" value="RCK_N"/>
    <property type="match status" value="1"/>
</dbReference>
<dbReference type="Gene3D" id="3.30.70.1450">
    <property type="entry name" value="Regulator of K+ conductance, C-terminal domain"/>
    <property type="match status" value="1"/>
</dbReference>
<dbReference type="Pfam" id="PF02254">
    <property type="entry name" value="TrkA_N"/>
    <property type="match status" value="1"/>
</dbReference>
<feature type="domain" description="RCK N-terminal" evidence="7">
    <location>
        <begin position="2"/>
        <end position="119"/>
    </location>
</feature>
<name>A0A8J8M8G9_9FIRM</name>
<evidence type="ECO:0000256" key="1">
    <source>
        <dbReference type="ARBA" id="ARBA00017378"/>
    </source>
</evidence>
<evidence type="ECO:0000256" key="3">
    <source>
        <dbReference type="ARBA" id="ARBA00022538"/>
    </source>
</evidence>
<feature type="domain" description="RCK C-terminal" evidence="8">
    <location>
        <begin position="139"/>
        <end position="221"/>
    </location>
</feature>
<dbReference type="InterPro" id="IPR036721">
    <property type="entry name" value="RCK_C_sf"/>
</dbReference>
<evidence type="ECO:0000313" key="9">
    <source>
        <dbReference type="EMBL" id="QUH28153.1"/>
    </source>
</evidence>
<dbReference type="PROSITE" id="PS51202">
    <property type="entry name" value="RCK_C"/>
    <property type="match status" value="1"/>
</dbReference>
<dbReference type="Proteomes" id="UP000677305">
    <property type="component" value="Chromosome"/>
</dbReference>
<evidence type="ECO:0000313" key="10">
    <source>
        <dbReference type="Proteomes" id="UP000677305"/>
    </source>
</evidence>
<sequence length="221" mass="24163">MKNKVLLIGGFHKATALANSLINRGYSVTIINENYADCMSLAENNQLKVIHGDGSKPYVLDDAEAYENEIAIALTQHDEDNLVICQLCKKKFGIKKTVSLVNDPKKTDFFHKMGIDSVVCAINTITGIIEQQAFMDEMATVLPIGQGNISIAEVPILQSAPSVGKKIWEIDLPKEVIIGCILRGESSMVPRGDTRLLSGDILVLISSKENHISAIRELTGR</sequence>
<dbReference type="InterPro" id="IPR006037">
    <property type="entry name" value="RCK_C"/>
</dbReference>
<protein>
    <recommendedName>
        <fullName evidence="1">Trk system potassium uptake protein TrkA</fullName>
    </recommendedName>
</protein>
<dbReference type="AlphaFoldDB" id="A0A8J8M8G9"/>
<proteinExistence type="predicted"/>
<dbReference type="InterPro" id="IPR050721">
    <property type="entry name" value="Trk_Ktr_HKT_K-transport"/>
</dbReference>
<evidence type="ECO:0000256" key="6">
    <source>
        <dbReference type="ARBA" id="ARBA00023065"/>
    </source>
</evidence>
<dbReference type="GO" id="GO:0005886">
    <property type="term" value="C:plasma membrane"/>
    <property type="evidence" value="ECO:0007669"/>
    <property type="project" value="InterPro"/>
</dbReference>
<dbReference type="PANTHER" id="PTHR43833:SF5">
    <property type="entry name" value="TRK SYSTEM POTASSIUM UPTAKE PROTEIN TRKA"/>
    <property type="match status" value="1"/>
</dbReference>
<dbReference type="KEGG" id="vgu:HYG85_04180"/>